<dbReference type="SUPFAM" id="SSF56672">
    <property type="entry name" value="DNA/RNA polymerases"/>
    <property type="match status" value="1"/>
</dbReference>
<dbReference type="InterPro" id="IPR002104">
    <property type="entry name" value="Integrase_catalytic"/>
</dbReference>
<evidence type="ECO:0000259" key="3">
    <source>
        <dbReference type="PROSITE" id="PS51898"/>
    </source>
</evidence>
<sequence length="1315" mass="144753">MLRKGIGEIGVVSAVSKALSAERYCTRETWALARRRRGFETFSLRSCAELKRASLARSWWSVTYGHVCGWHGLGWGADVLVGPELRWDVSWLTFSQHMARAVIKVGVSGVLIGGGTKLLSELTPRGLSELCCGLAAQGLEDCWQIEAREAEELYDGSGIAARVCTEFRLDPSAKIESIGSMLRDEVEQIWGSDLGKDLDVWISLGREGQLHSDFWDKAKPTLTSCAERLRKKWADVLGVGVRKAAVGGNIRVPLMKAILEAMQEETAEGLDVSYLDEMDRGVVFGCSGPIPISNCWPTKERRSPHGWYPILRDVWDNYASTQSFSGEVAKAIEKEVELGRMVPILPIEESKIRATCRLGCVPSYDGNGNLRKIRVIDDLRRNGVNSIIDGHLKETLLLPTVKCAVALAQRCKESARARGDDTDILWVEGDIRGAFRLIRLAEEDTWWATNSIGGRRYRHLAIPFGGESSPLLFMRFSGSDTKIISRLLRCFDVFHRLMIYIDDKGCPTTRKTARITILVMVLVDLILDVDIAFEKFFCSSTPRVLGFQMDLNKEEVHLPEDKKTAILEALGTLSETSAKVPLALVDKTLGRLVWGSVMFQKLRCQLRPFFSVTKALQKKNHGGGRRKHPVKNISVGVGLASAAQYIHEILQQLCSAPFAGLVPSVGLRRAVVMCDSSTSALGGVIVAPGSVSQDNSPADRQPMEWFHVSLSNEKVQLLVRQYIPSFEVGSRPEPGHMCFLESLAAVIALLSCRRGSGVLVLSDNCAAVCALSKLHGKSEPLDLLMRRLTYLWPGLTTQLMKAVHIEGVSNRVADLISRTDLSTLRELLGHEENMKEINVDGILDDLWPISDGGSSRCQSERSKQALPVVHMFVPSSKCQDELAGVLFGGNGGGGRGPARGRVQLVAHGTNNSRSGAPGVRGRGSFKVAREAASNLSESDLVNFGNHARADSTRKKYDNIRSKYFELNKLAGRDPIPFRAETACVFIISLVRGKYAFETIDQYTRVAKQLAREERGEVISSLEDSKVKLFLRAAEKLSVQAGVSEQRRAATLSAEDVRALASVHEPLTRGIVTGIIVGVAALLRVSELLALEIRDIGIVRTGKTGARVDIRITHSKTDPLWKGCTIAVGCCCTDRGADSGETDDVCPFHRIVPWISGRPADELVFPYERRYFTEQMSVLIGQVLGDKVPVESRVSSHSLRRSGAQLLMDQYVDENRIAEMGRWKNPTCLRERYLRDGTYKLEKQSTLARAMFEGPGAPAKQVNSSGGEQRGTIGNGDKETGEKDVSPSEPVKPRRGGKRRSGKNDLKVGRERLGEA</sequence>
<dbReference type="GO" id="GO:0003677">
    <property type="term" value="F:DNA binding"/>
    <property type="evidence" value="ECO:0007669"/>
    <property type="project" value="InterPro"/>
</dbReference>
<dbReference type="PROSITE" id="PS51898">
    <property type="entry name" value="TYR_RECOMBINASE"/>
    <property type="match status" value="1"/>
</dbReference>
<organism evidence="4 5">
    <name type="scientific">Perkinsus olseni</name>
    <name type="common">Perkinsus atlanticus</name>
    <dbReference type="NCBI Taxonomy" id="32597"/>
    <lineage>
        <taxon>Eukaryota</taxon>
        <taxon>Sar</taxon>
        <taxon>Alveolata</taxon>
        <taxon>Perkinsozoa</taxon>
        <taxon>Perkinsea</taxon>
        <taxon>Perkinsida</taxon>
        <taxon>Perkinsidae</taxon>
        <taxon>Perkinsus</taxon>
    </lineage>
</organism>
<evidence type="ECO:0000313" key="5">
    <source>
        <dbReference type="Proteomes" id="UP000553632"/>
    </source>
</evidence>
<dbReference type="SUPFAM" id="SSF56349">
    <property type="entry name" value="DNA breaking-rejoining enzymes"/>
    <property type="match status" value="1"/>
</dbReference>
<dbReference type="PANTHER" id="PTHR33050">
    <property type="entry name" value="REVERSE TRANSCRIPTASE DOMAIN-CONTAINING PROTEIN"/>
    <property type="match status" value="1"/>
</dbReference>
<dbReference type="Proteomes" id="UP000553632">
    <property type="component" value="Unassembled WGS sequence"/>
</dbReference>
<feature type="compositionally biased region" description="Basic and acidic residues" evidence="2">
    <location>
        <begin position="1301"/>
        <end position="1315"/>
    </location>
</feature>
<evidence type="ECO:0000256" key="1">
    <source>
        <dbReference type="ARBA" id="ARBA00023172"/>
    </source>
</evidence>
<dbReference type="InterPro" id="IPR043502">
    <property type="entry name" value="DNA/RNA_pol_sf"/>
</dbReference>
<keyword evidence="5" id="KW-1185">Reference proteome</keyword>
<feature type="domain" description="Tyr recombinase" evidence="3">
    <location>
        <begin position="1046"/>
        <end position="1247"/>
    </location>
</feature>
<dbReference type="EMBL" id="JABANO010010406">
    <property type="protein sequence ID" value="KAF4745224.1"/>
    <property type="molecule type" value="Genomic_DNA"/>
</dbReference>
<dbReference type="GO" id="GO:0015074">
    <property type="term" value="P:DNA integration"/>
    <property type="evidence" value="ECO:0007669"/>
    <property type="project" value="InterPro"/>
</dbReference>
<accession>A0A7J6TIU8</accession>
<protein>
    <recommendedName>
        <fullName evidence="3">Tyr recombinase domain-containing protein</fullName>
    </recommendedName>
</protein>
<evidence type="ECO:0000256" key="2">
    <source>
        <dbReference type="SAM" id="MobiDB-lite"/>
    </source>
</evidence>
<dbReference type="PANTHER" id="PTHR33050:SF7">
    <property type="entry name" value="RIBONUCLEASE H"/>
    <property type="match status" value="1"/>
</dbReference>
<comment type="caution">
    <text evidence="4">The sequence shown here is derived from an EMBL/GenBank/DDBJ whole genome shotgun (WGS) entry which is preliminary data.</text>
</comment>
<dbReference type="InterPro" id="IPR013762">
    <property type="entry name" value="Integrase-like_cat_sf"/>
</dbReference>
<dbReference type="Gene3D" id="1.10.443.10">
    <property type="entry name" value="Intergrase catalytic core"/>
    <property type="match status" value="1"/>
</dbReference>
<dbReference type="InterPro" id="IPR052055">
    <property type="entry name" value="Hepadnavirus_pol/RT"/>
</dbReference>
<feature type="region of interest" description="Disordered" evidence="2">
    <location>
        <begin position="1254"/>
        <end position="1315"/>
    </location>
</feature>
<proteinExistence type="predicted"/>
<name>A0A7J6TIU8_PEROL</name>
<dbReference type="GO" id="GO:0006310">
    <property type="term" value="P:DNA recombination"/>
    <property type="evidence" value="ECO:0007669"/>
    <property type="project" value="UniProtKB-KW"/>
</dbReference>
<gene>
    <name evidence="4" type="ORF">FOZ63_024708</name>
</gene>
<reference evidence="4 5" key="1">
    <citation type="submission" date="2020-04" db="EMBL/GenBank/DDBJ databases">
        <title>Perkinsus olseni comparative genomics.</title>
        <authorList>
            <person name="Bogema D.R."/>
        </authorList>
    </citation>
    <scope>NUCLEOTIDE SEQUENCE [LARGE SCALE GENOMIC DNA]</scope>
    <source>
        <strain evidence="4 5">ATCC PRA-207</strain>
    </source>
</reference>
<feature type="compositionally biased region" description="Basic and acidic residues" evidence="2">
    <location>
        <begin position="1275"/>
        <end position="1285"/>
    </location>
</feature>
<keyword evidence="1" id="KW-0233">DNA recombination</keyword>
<evidence type="ECO:0000313" key="4">
    <source>
        <dbReference type="EMBL" id="KAF4745224.1"/>
    </source>
</evidence>
<dbReference type="InterPro" id="IPR011010">
    <property type="entry name" value="DNA_brk_join_enz"/>
</dbReference>